<dbReference type="Proteomes" id="UP001054945">
    <property type="component" value="Unassembled WGS sequence"/>
</dbReference>
<dbReference type="EMBL" id="BPLR01010603">
    <property type="protein sequence ID" value="GIY40384.1"/>
    <property type="molecule type" value="Genomic_DNA"/>
</dbReference>
<keyword evidence="2" id="KW-1185">Reference proteome</keyword>
<protein>
    <submittedName>
        <fullName evidence="1">Uncharacterized protein</fullName>
    </submittedName>
</protein>
<sequence>MVKQRTQIPFSGFLFRGNKILQSKGGTLHENEMWVVGNESTELLGEIGFGFHFFENAVRELQTRPKEQIALLNLNGLQNTKPRMESLRERMSLTKIQPAFSITASFATAANSKERHLASVCPSINGH</sequence>
<proteinExistence type="predicted"/>
<reference evidence="1 2" key="1">
    <citation type="submission" date="2021-06" db="EMBL/GenBank/DDBJ databases">
        <title>Caerostris extrusa draft genome.</title>
        <authorList>
            <person name="Kono N."/>
            <person name="Arakawa K."/>
        </authorList>
    </citation>
    <scope>NUCLEOTIDE SEQUENCE [LARGE SCALE GENOMIC DNA]</scope>
</reference>
<comment type="caution">
    <text evidence="1">The sequence shown here is derived from an EMBL/GenBank/DDBJ whole genome shotgun (WGS) entry which is preliminary data.</text>
</comment>
<name>A0AAV4T2K8_CAEEX</name>
<evidence type="ECO:0000313" key="2">
    <source>
        <dbReference type="Proteomes" id="UP001054945"/>
    </source>
</evidence>
<dbReference type="AlphaFoldDB" id="A0AAV4T2K8"/>
<gene>
    <name evidence="1" type="ORF">CEXT_337361</name>
</gene>
<evidence type="ECO:0000313" key="1">
    <source>
        <dbReference type="EMBL" id="GIY40384.1"/>
    </source>
</evidence>
<accession>A0AAV4T2K8</accession>
<organism evidence="1 2">
    <name type="scientific">Caerostris extrusa</name>
    <name type="common">Bark spider</name>
    <name type="synonym">Caerostris bankana</name>
    <dbReference type="NCBI Taxonomy" id="172846"/>
    <lineage>
        <taxon>Eukaryota</taxon>
        <taxon>Metazoa</taxon>
        <taxon>Ecdysozoa</taxon>
        <taxon>Arthropoda</taxon>
        <taxon>Chelicerata</taxon>
        <taxon>Arachnida</taxon>
        <taxon>Araneae</taxon>
        <taxon>Araneomorphae</taxon>
        <taxon>Entelegynae</taxon>
        <taxon>Araneoidea</taxon>
        <taxon>Araneidae</taxon>
        <taxon>Caerostris</taxon>
    </lineage>
</organism>